<accession>A0ACD5HLI5</accession>
<gene>
    <name evidence="1" type="ORF">EC580_008470</name>
</gene>
<sequence length="139" mass="14715">MSVADDGRPLDLMAMAGLGSLKALLERAQAGDVTAQYNLGVQYFTGAGVPQNYLEAAKWYGAAADQGDAQAQFNLGLMFYGGTGIPKNIPYAYELFSLAARQGDERARQGMAAILTEVSPEEAAGLRRLGEEGQAATQH</sequence>
<dbReference type="Proteomes" id="UP000271650">
    <property type="component" value="Chromosome"/>
</dbReference>
<organism evidence="1 2">
    <name type="scientific">Acidithiobacillus sulfuriphilus</name>
    <dbReference type="NCBI Taxonomy" id="1867749"/>
    <lineage>
        <taxon>Bacteria</taxon>
        <taxon>Pseudomonadati</taxon>
        <taxon>Pseudomonadota</taxon>
        <taxon>Acidithiobacillia</taxon>
        <taxon>Acidithiobacillales</taxon>
        <taxon>Acidithiobacillaceae</taxon>
        <taxon>Acidithiobacillus</taxon>
    </lineage>
</organism>
<protein>
    <submittedName>
        <fullName evidence="1">Sel1 repeat family protein</fullName>
    </submittedName>
</protein>
<evidence type="ECO:0000313" key="1">
    <source>
        <dbReference type="EMBL" id="XRI76005.1"/>
    </source>
</evidence>
<evidence type="ECO:0000313" key="2">
    <source>
        <dbReference type="Proteomes" id="UP000271650"/>
    </source>
</evidence>
<reference evidence="1 2" key="1">
    <citation type="journal article" date="2019" name="Int. J. Syst. Evol. Microbiol.">
        <title>Acidithiobacillus sulfuriphilus sp. nov.: an extremely acidophilic sulfur-oxidizing chemolithotroph isolated from a neutral pH environment.</title>
        <authorList>
            <person name="Falagan C."/>
            <person name="Moya-Beltran A."/>
            <person name="Castro M."/>
            <person name="Quatrini R."/>
            <person name="Johnson D.B."/>
        </authorList>
    </citation>
    <scope>NUCLEOTIDE SEQUENCE [LARGE SCALE GENOMIC DNA]</scope>
    <source>
        <strain evidence="1 2">CJ-2</strain>
    </source>
</reference>
<keyword evidence="2" id="KW-1185">Reference proteome</keyword>
<proteinExistence type="predicted"/>
<name>A0ACD5HLI5_9PROT</name>
<dbReference type="EMBL" id="CP127527">
    <property type="protein sequence ID" value="XRI76005.1"/>
    <property type="molecule type" value="Genomic_DNA"/>
</dbReference>